<name>A0A914DEJ3_9BILA</name>
<dbReference type="Proteomes" id="UP000887540">
    <property type="component" value="Unplaced"/>
</dbReference>
<dbReference type="Gene3D" id="2.40.10.10">
    <property type="entry name" value="Trypsin-like serine proteases"/>
    <property type="match status" value="1"/>
</dbReference>
<reference evidence="5" key="1">
    <citation type="submission" date="2022-11" db="UniProtKB">
        <authorList>
            <consortium name="WormBaseParasite"/>
        </authorList>
    </citation>
    <scope>IDENTIFICATION</scope>
</reference>
<feature type="chain" id="PRO_5037848199" evidence="2">
    <location>
        <begin position="19"/>
        <end position="274"/>
    </location>
</feature>
<dbReference type="PRINTS" id="PR00722">
    <property type="entry name" value="CHYMOTRYPSIN"/>
</dbReference>
<sequence>MELKFLLLTSLFYFDVLGDHECGISYTQEVPTSYTINKPSQIGMWPWAVSMHFNGQKLCSGVIISPRYVLTAAHCYNHAMSNKDTKRRHFSIHAGTIYANEGEVVRVKNVTTYDNHLSEDMENDIALLELERPLDFSENISNICLPQYYEEFRGENAFLTGFGNVLVEDTDFIQSNEMLNEVVINFQKFDYCHKASADPGPFNPQTTQQTQPRITQLEWKKYIKPLFDIKLWNCFDHTLDDMPRTNNHIEAFHNVFNSIIQQSYTDVNQGVESV</sequence>
<feature type="signal peptide" evidence="2">
    <location>
        <begin position="1"/>
        <end position="18"/>
    </location>
</feature>
<evidence type="ECO:0000313" key="5">
    <source>
        <dbReference type="WBParaSite" id="ACRNAN_scaffold2301.g9197.t1"/>
    </source>
</evidence>
<evidence type="ECO:0000259" key="3">
    <source>
        <dbReference type="PROSITE" id="PS50240"/>
    </source>
</evidence>
<evidence type="ECO:0000256" key="1">
    <source>
        <dbReference type="ARBA" id="ARBA00023157"/>
    </source>
</evidence>
<keyword evidence="1" id="KW-1015">Disulfide bond</keyword>
<keyword evidence="4" id="KW-1185">Reference proteome</keyword>
<dbReference type="PANTHER" id="PTHR24253">
    <property type="entry name" value="TRANSMEMBRANE PROTEASE SERINE"/>
    <property type="match status" value="1"/>
</dbReference>
<evidence type="ECO:0000256" key="2">
    <source>
        <dbReference type="SAM" id="SignalP"/>
    </source>
</evidence>
<dbReference type="PROSITE" id="PS00134">
    <property type="entry name" value="TRYPSIN_HIS"/>
    <property type="match status" value="1"/>
</dbReference>
<dbReference type="InterPro" id="IPR009003">
    <property type="entry name" value="Peptidase_S1_PA"/>
</dbReference>
<proteinExistence type="predicted"/>
<dbReference type="AlphaFoldDB" id="A0A914DEJ3"/>
<dbReference type="FunFam" id="2.40.10.10:FF:000068">
    <property type="entry name" value="transmembrane protease serine 2"/>
    <property type="match status" value="1"/>
</dbReference>
<dbReference type="Pfam" id="PF00089">
    <property type="entry name" value="Trypsin"/>
    <property type="match status" value="1"/>
</dbReference>
<accession>A0A914DEJ3</accession>
<dbReference type="InterPro" id="IPR001314">
    <property type="entry name" value="Peptidase_S1A"/>
</dbReference>
<dbReference type="InterPro" id="IPR018114">
    <property type="entry name" value="TRYPSIN_HIS"/>
</dbReference>
<feature type="domain" description="Peptidase S1" evidence="3">
    <location>
        <begin position="16"/>
        <end position="274"/>
    </location>
</feature>
<dbReference type="SUPFAM" id="SSF50494">
    <property type="entry name" value="Trypsin-like serine proteases"/>
    <property type="match status" value="1"/>
</dbReference>
<dbReference type="InterPro" id="IPR001254">
    <property type="entry name" value="Trypsin_dom"/>
</dbReference>
<dbReference type="InterPro" id="IPR043504">
    <property type="entry name" value="Peptidase_S1_PA_chymotrypsin"/>
</dbReference>
<dbReference type="PANTHER" id="PTHR24253:SF183">
    <property type="entry name" value="PEPTIDASE S1 DOMAIN-CONTAINING PROTEIN"/>
    <property type="match status" value="1"/>
</dbReference>
<dbReference type="SMART" id="SM00020">
    <property type="entry name" value="Tryp_SPc"/>
    <property type="match status" value="1"/>
</dbReference>
<organism evidence="4 5">
    <name type="scientific">Acrobeloides nanus</name>
    <dbReference type="NCBI Taxonomy" id="290746"/>
    <lineage>
        <taxon>Eukaryota</taxon>
        <taxon>Metazoa</taxon>
        <taxon>Ecdysozoa</taxon>
        <taxon>Nematoda</taxon>
        <taxon>Chromadorea</taxon>
        <taxon>Rhabditida</taxon>
        <taxon>Tylenchina</taxon>
        <taxon>Cephalobomorpha</taxon>
        <taxon>Cephaloboidea</taxon>
        <taxon>Cephalobidae</taxon>
        <taxon>Acrobeloides</taxon>
    </lineage>
</organism>
<keyword evidence="2" id="KW-0732">Signal</keyword>
<evidence type="ECO:0000313" key="4">
    <source>
        <dbReference type="Proteomes" id="UP000887540"/>
    </source>
</evidence>
<dbReference type="GO" id="GO:0006508">
    <property type="term" value="P:proteolysis"/>
    <property type="evidence" value="ECO:0007669"/>
    <property type="project" value="InterPro"/>
</dbReference>
<dbReference type="WBParaSite" id="ACRNAN_scaffold2301.g9197.t1">
    <property type="protein sequence ID" value="ACRNAN_scaffold2301.g9197.t1"/>
    <property type="gene ID" value="ACRNAN_scaffold2301.g9197"/>
</dbReference>
<dbReference type="GO" id="GO:0004252">
    <property type="term" value="F:serine-type endopeptidase activity"/>
    <property type="evidence" value="ECO:0007669"/>
    <property type="project" value="InterPro"/>
</dbReference>
<dbReference type="PROSITE" id="PS50240">
    <property type="entry name" value="TRYPSIN_DOM"/>
    <property type="match status" value="1"/>
</dbReference>
<protein>
    <submittedName>
        <fullName evidence="5">Peptidase S1 domain-containing protein</fullName>
    </submittedName>
</protein>